<keyword evidence="1" id="KW-0812">Transmembrane</keyword>
<name>A0ABS0NI83_9ACTN</name>
<feature type="transmembrane region" description="Helical" evidence="1">
    <location>
        <begin position="185"/>
        <end position="203"/>
    </location>
</feature>
<accession>A0ABS0NI83</accession>
<gene>
    <name evidence="2" type="ORF">IHE55_08755</name>
</gene>
<sequence>MDRLRAAAVTEPGRLRIIGAVLAGALLLFGAATAWQVSEREASADAVYGRSQPLSAEAANIYRHLADANTTAAKGFLAGGKEPRQTREQYRRAIADASLSLAKASATTGGSARARAPLARLNQWLPVYTGLIESARANNRQGLPLGGAYLRYANDVMTDELLAAADELYRTESARLDADYRDARAWPWAAVATGVLALGALGWAQRRDYVRTNRVFNVGTLGATGACAALLLWLLAGHGVARAQLTDSDRHGAQSLRVLNEAQISALQARAAENLTLVARGAVEVADGPHRGKDAYEVRYERQMARLTGGTRGGAAEPGSLLARAGTLADDEAGRAPVARAVGAVRQWQSRHTAALSLSDRGDYDAALNGVIGRTGSTDESFARADRALDEARGHEQREFEEAARGARDAFTGLVVGAGVLAVLGALGAVLGIGRRLSEYR</sequence>
<feature type="transmembrane region" description="Helical" evidence="1">
    <location>
        <begin position="410"/>
        <end position="433"/>
    </location>
</feature>
<keyword evidence="1" id="KW-1133">Transmembrane helix</keyword>
<protein>
    <recommendedName>
        <fullName evidence="4">Secreted protein</fullName>
    </recommendedName>
</protein>
<reference evidence="2 3" key="1">
    <citation type="submission" date="2020-09" db="EMBL/GenBank/DDBJ databases">
        <title>Biosynthesis of the nuclear factor of activated T cells inhibitor NFAT-133 and its congeners in Streptomyces pactum.</title>
        <authorList>
            <person name="Zhou W."/>
            <person name="Posri P."/>
            <person name="Abugrain M.E."/>
            <person name="Weisberg A.J."/>
            <person name="Chang J.H."/>
            <person name="Mahmud T."/>
        </authorList>
    </citation>
    <scope>NUCLEOTIDE SEQUENCE [LARGE SCALE GENOMIC DNA]</scope>
    <source>
        <strain evidence="2 3">ATCC 27456</strain>
    </source>
</reference>
<dbReference type="Proteomes" id="UP000807371">
    <property type="component" value="Unassembled WGS sequence"/>
</dbReference>
<proteinExistence type="predicted"/>
<dbReference type="EMBL" id="JACYXC010000001">
    <property type="protein sequence ID" value="MBH5334876.1"/>
    <property type="molecule type" value="Genomic_DNA"/>
</dbReference>
<comment type="caution">
    <text evidence="2">The sequence shown here is derived from an EMBL/GenBank/DDBJ whole genome shotgun (WGS) entry which is preliminary data.</text>
</comment>
<evidence type="ECO:0000313" key="2">
    <source>
        <dbReference type="EMBL" id="MBH5334876.1"/>
    </source>
</evidence>
<keyword evidence="1" id="KW-0472">Membrane</keyword>
<feature type="transmembrane region" description="Helical" evidence="1">
    <location>
        <begin position="215"/>
        <end position="236"/>
    </location>
</feature>
<evidence type="ECO:0000256" key="1">
    <source>
        <dbReference type="SAM" id="Phobius"/>
    </source>
</evidence>
<keyword evidence="3" id="KW-1185">Reference proteome</keyword>
<organism evidence="2 3">
    <name type="scientific">Streptomyces pactum</name>
    <dbReference type="NCBI Taxonomy" id="68249"/>
    <lineage>
        <taxon>Bacteria</taxon>
        <taxon>Bacillati</taxon>
        <taxon>Actinomycetota</taxon>
        <taxon>Actinomycetes</taxon>
        <taxon>Kitasatosporales</taxon>
        <taxon>Streptomycetaceae</taxon>
        <taxon>Streptomyces</taxon>
    </lineage>
</organism>
<evidence type="ECO:0008006" key="4">
    <source>
        <dbReference type="Google" id="ProtNLM"/>
    </source>
</evidence>
<evidence type="ECO:0000313" key="3">
    <source>
        <dbReference type="Proteomes" id="UP000807371"/>
    </source>
</evidence>